<evidence type="ECO:0000313" key="3">
    <source>
        <dbReference type="Proteomes" id="UP001470230"/>
    </source>
</evidence>
<proteinExistence type="predicted"/>
<feature type="region of interest" description="Disordered" evidence="1">
    <location>
        <begin position="23"/>
        <end position="42"/>
    </location>
</feature>
<evidence type="ECO:0000313" key="2">
    <source>
        <dbReference type="EMBL" id="KAK8882590.1"/>
    </source>
</evidence>
<dbReference type="EMBL" id="JAPFFF010000009">
    <property type="protein sequence ID" value="KAK8882590.1"/>
    <property type="molecule type" value="Genomic_DNA"/>
</dbReference>
<organism evidence="2 3">
    <name type="scientific">Tritrichomonas musculus</name>
    <dbReference type="NCBI Taxonomy" id="1915356"/>
    <lineage>
        <taxon>Eukaryota</taxon>
        <taxon>Metamonada</taxon>
        <taxon>Parabasalia</taxon>
        <taxon>Tritrichomonadida</taxon>
        <taxon>Tritrichomonadidae</taxon>
        <taxon>Tritrichomonas</taxon>
    </lineage>
</organism>
<keyword evidence="3" id="KW-1185">Reference proteome</keyword>
<name>A0ABR2JXM7_9EUKA</name>
<feature type="compositionally biased region" description="Low complexity" evidence="1">
    <location>
        <begin position="59"/>
        <end position="73"/>
    </location>
</feature>
<evidence type="ECO:0000256" key="1">
    <source>
        <dbReference type="SAM" id="MobiDB-lite"/>
    </source>
</evidence>
<protein>
    <submittedName>
        <fullName evidence="2">Uncharacterized protein</fullName>
    </submittedName>
</protein>
<gene>
    <name evidence="2" type="ORF">M9Y10_045232</name>
</gene>
<dbReference type="Proteomes" id="UP001470230">
    <property type="component" value="Unassembled WGS sequence"/>
</dbReference>
<sequence>MDPEVVIHKSEQINSLICGKQQRIGSSTNRSQNNQTDIINNDFSKYPFPEPIEPSRTNQQLQSEQSSLQPSRLSQSGLYEYNKLRQDESLLNKVSNYLHVYDINSKRKAMILHQEIKERYLQPLADKLSQKTSGANYKKFLSKKDQAISSFDKQANSQDTYYQKLPQIPLLTFHSDDLVDPILKYRKNNEDEKKLIETIQKSTGKWNPPASFPERDIMNLEKFKILSETRFYAGDSDSLVAKGKKISQKKYDSEITTELDNFAPPVQKKPYIPSKNAIECQMDHIKFGE</sequence>
<reference evidence="2 3" key="1">
    <citation type="submission" date="2024-04" db="EMBL/GenBank/DDBJ databases">
        <title>Tritrichomonas musculus Genome.</title>
        <authorList>
            <person name="Alves-Ferreira E."/>
            <person name="Grigg M."/>
            <person name="Lorenzi H."/>
            <person name="Galac M."/>
        </authorList>
    </citation>
    <scope>NUCLEOTIDE SEQUENCE [LARGE SCALE GENOMIC DNA]</scope>
    <source>
        <strain evidence="2 3">EAF2021</strain>
    </source>
</reference>
<accession>A0ABR2JXM7</accession>
<feature type="region of interest" description="Disordered" evidence="1">
    <location>
        <begin position="53"/>
        <end position="73"/>
    </location>
</feature>
<comment type="caution">
    <text evidence="2">The sequence shown here is derived from an EMBL/GenBank/DDBJ whole genome shotgun (WGS) entry which is preliminary data.</text>
</comment>